<sequence>MTKAFEKILNSKIIAIIRGVSSDDILPVANALLKGGINCLEVTFNHKDDIDGVNTLKSISKLKNKYENELFVGAGTVLTANQVDKAVEAGAEYIISPNVDEDVIKRTKELNKISIPGALTPSEAMNAYNFGADIIKIFPAGNFGSSYLKSIMAPLSHLKFAAVGAVDKNNIEDFKKIGINIFGLGSNLVNVNDVLNKNFDNITKKAELYKQIIG</sequence>
<organism evidence="1 2">
    <name type="scientific">Miniphocaeibacter halophilus</name>
    <dbReference type="NCBI Taxonomy" id="2931922"/>
    <lineage>
        <taxon>Bacteria</taxon>
        <taxon>Bacillati</taxon>
        <taxon>Bacillota</taxon>
        <taxon>Tissierellia</taxon>
        <taxon>Tissierellales</taxon>
        <taxon>Peptoniphilaceae</taxon>
        <taxon>Miniphocaeibacter</taxon>
    </lineage>
</organism>
<dbReference type="Proteomes" id="UP000595814">
    <property type="component" value="Chromosome"/>
</dbReference>
<evidence type="ECO:0000313" key="2">
    <source>
        <dbReference type="Proteomes" id="UP000595814"/>
    </source>
</evidence>
<protein>
    <submittedName>
        <fullName evidence="1">Bifunctional 4-hydroxy-2-oxoglutarate aldolase/2-dehydro-3-deoxy-phosphogluconate aldolase</fullName>
    </submittedName>
</protein>
<accession>A0AC61MS34</accession>
<dbReference type="EMBL" id="CP066744">
    <property type="protein sequence ID" value="QQK08331.1"/>
    <property type="molecule type" value="Genomic_DNA"/>
</dbReference>
<proteinExistence type="predicted"/>
<name>A0AC61MS34_9FIRM</name>
<reference evidence="1 2" key="1">
    <citation type="journal article" date="2022" name="Int. J. Syst. Evol. Microbiol.">
        <title>Miniphocaeibacter halophilus sp. nov., an ammonium-tolerant acetate-producing bacterium isolated from a biogas system.</title>
        <authorList>
            <person name="Schnurer A."/>
            <person name="Singh A."/>
            <person name="Bi S."/>
            <person name="Qiao W."/>
            <person name="Westerholm M."/>
        </authorList>
    </citation>
    <scope>NUCLEOTIDE SEQUENCE [LARGE SCALE GENOMIC DNA]</scope>
    <source>
        <strain evidence="1 2">AMB_01</strain>
    </source>
</reference>
<evidence type="ECO:0000313" key="1">
    <source>
        <dbReference type="EMBL" id="QQK08331.1"/>
    </source>
</evidence>
<keyword evidence="2" id="KW-1185">Reference proteome</keyword>
<gene>
    <name evidence="1" type="ORF">JFY71_01960</name>
</gene>